<sequence>MPASTNDSPAPPTPVVNAVTFMVPLRIDATFGVRVSAVTVRVTSLLPTSLAAPAAPIGTRLMKSERAPASLNGLMLRPWSARFARSSAELVIVAAIDV</sequence>
<name>B1FQY2_9BURK</name>
<dbReference type="EMBL" id="ABLC01000359">
    <property type="protein sequence ID" value="EDT00042.1"/>
    <property type="molecule type" value="Genomic_DNA"/>
</dbReference>
<protein>
    <submittedName>
        <fullName evidence="1">Uncharacterized protein</fullName>
    </submittedName>
</protein>
<gene>
    <name evidence="1" type="ORF">BamIOP4010DRAFT_6443</name>
</gene>
<dbReference type="AlphaFoldDB" id="B1FQY2"/>
<proteinExistence type="predicted"/>
<accession>B1FQY2</accession>
<evidence type="ECO:0000313" key="2">
    <source>
        <dbReference type="Proteomes" id="UP000005463"/>
    </source>
</evidence>
<organism evidence="1 2">
    <name type="scientific">Burkholderia ambifaria IOP40-10</name>
    <dbReference type="NCBI Taxonomy" id="396596"/>
    <lineage>
        <taxon>Bacteria</taxon>
        <taxon>Pseudomonadati</taxon>
        <taxon>Pseudomonadota</taxon>
        <taxon>Betaproteobacteria</taxon>
        <taxon>Burkholderiales</taxon>
        <taxon>Burkholderiaceae</taxon>
        <taxon>Burkholderia</taxon>
        <taxon>Burkholderia cepacia complex</taxon>
    </lineage>
</organism>
<comment type="caution">
    <text evidence="1">The sequence shown here is derived from an EMBL/GenBank/DDBJ whole genome shotgun (WGS) entry which is preliminary data.</text>
</comment>
<dbReference type="Proteomes" id="UP000005463">
    <property type="component" value="Unassembled WGS sequence"/>
</dbReference>
<evidence type="ECO:0000313" key="1">
    <source>
        <dbReference type="EMBL" id="EDT00042.1"/>
    </source>
</evidence>
<reference evidence="1 2" key="1">
    <citation type="submission" date="2008-03" db="EMBL/GenBank/DDBJ databases">
        <title>Sequencing of the draft genome and assembly of Burkholderia ambifaria IOP40-10.</title>
        <authorList>
            <consortium name="US DOE Joint Genome Institute (JGI-PGF)"/>
            <person name="Copeland A."/>
            <person name="Lucas S."/>
            <person name="Lapidus A."/>
            <person name="Glavina del Rio T."/>
            <person name="Dalin E."/>
            <person name="Tice H."/>
            <person name="Bruce D."/>
            <person name="Goodwin L."/>
            <person name="Pitluck S."/>
            <person name="Larimer F."/>
            <person name="Land M.L."/>
            <person name="Hauser L."/>
            <person name="Tiedje J."/>
            <person name="Richardson P."/>
        </authorList>
    </citation>
    <scope>NUCLEOTIDE SEQUENCE [LARGE SCALE GENOMIC DNA]</scope>
    <source>
        <strain evidence="1 2">IOP40-10</strain>
    </source>
</reference>